<reference evidence="1 2" key="1">
    <citation type="submission" date="2021-06" db="EMBL/GenBank/DDBJ databases">
        <title>Caerostris extrusa draft genome.</title>
        <authorList>
            <person name="Kono N."/>
            <person name="Arakawa K."/>
        </authorList>
    </citation>
    <scope>NUCLEOTIDE SEQUENCE [LARGE SCALE GENOMIC DNA]</scope>
</reference>
<evidence type="ECO:0000313" key="2">
    <source>
        <dbReference type="Proteomes" id="UP001054945"/>
    </source>
</evidence>
<dbReference type="AlphaFoldDB" id="A0AAV4XY95"/>
<name>A0AAV4XY95_CAEEX</name>
<dbReference type="EMBL" id="BPLR01001100">
    <property type="protein sequence ID" value="GIY99942.1"/>
    <property type="molecule type" value="Genomic_DNA"/>
</dbReference>
<organism evidence="1 2">
    <name type="scientific">Caerostris extrusa</name>
    <name type="common">Bark spider</name>
    <name type="synonym">Caerostris bankana</name>
    <dbReference type="NCBI Taxonomy" id="172846"/>
    <lineage>
        <taxon>Eukaryota</taxon>
        <taxon>Metazoa</taxon>
        <taxon>Ecdysozoa</taxon>
        <taxon>Arthropoda</taxon>
        <taxon>Chelicerata</taxon>
        <taxon>Arachnida</taxon>
        <taxon>Araneae</taxon>
        <taxon>Araneomorphae</taxon>
        <taxon>Entelegynae</taxon>
        <taxon>Araneoidea</taxon>
        <taxon>Araneidae</taxon>
        <taxon>Caerostris</taxon>
    </lineage>
</organism>
<dbReference type="Proteomes" id="UP001054945">
    <property type="component" value="Unassembled WGS sequence"/>
</dbReference>
<evidence type="ECO:0000313" key="1">
    <source>
        <dbReference type="EMBL" id="GIY99942.1"/>
    </source>
</evidence>
<protein>
    <submittedName>
        <fullName evidence="1">Uncharacterized protein</fullName>
    </submittedName>
</protein>
<sequence length="107" mass="12139">MRTSFLVDSDPATFARVARRARNLRPGGTEMTKPFFSEGQMQPEVTGIRFQNVVDYFLTTLILTSLTIKNAVNHSCLPNTLLTILTTTTKKKMFSLIRGYGFLTIYR</sequence>
<comment type="caution">
    <text evidence="1">The sequence shown here is derived from an EMBL/GenBank/DDBJ whole genome shotgun (WGS) entry which is preliminary data.</text>
</comment>
<gene>
    <name evidence="1" type="ORF">CEXT_534491</name>
</gene>
<keyword evidence="2" id="KW-1185">Reference proteome</keyword>
<proteinExistence type="predicted"/>
<accession>A0AAV4XY95</accession>